<name>A0ABP7Z2W8_9SPHI</name>
<reference evidence="4" key="1">
    <citation type="journal article" date="2019" name="Int. J. Syst. Evol. Microbiol.">
        <title>The Global Catalogue of Microorganisms (GCM) 10K type strain sequencing project: providing services to taxonomists for standard genome sequencing and annotation.</title>
        <authorList>
            <consortium name="The Broad Institute Genomics Platform"/>
            <consortium name="The Broad Institute Genome Sequencing Center for Infectious Disease"/>
            <person name="Wu L."/>
            <person name="Ma J."/>
        </authorList>
    </citation>
    <scope>NUCLEOTIDE SEQUENCE [LARGE SCALE GENOMIC DNA]</scope>
    <source>
        <strain evidence="4">JCM 16704</strain>
    </source>
</reference>
<evidence type="ECO:0000313" key="3">
    <source>
        <dbReference type="EMBL" id="GAA4145660.1"/>
    </source>
</evidence>
<accession>A0ABP7Z2W8</accession>
<feature type="transmembrane region" description="Helical" evidence="1">
    <location>
        <begin position="117"/>
        <end position="137"/>
    </location>
</feature>
<keyword evidence="1" id="KW-0812">Transmembrane</keyword>
<evidence type="ECO:0000256" key="1">
    <source>
        <dbReference type="SAM" id="Phobius"/>
    </source>
</evidence>
<feature type="transmembrane region" description="Helical" evidence="1">
    <location>
        <begin position="236"/>
        <end position="259"/>
    </location>
</feature>
<dbReference type="RefSeq" id="WP_344675585.1">
    <property type="nucleotide sequence ID" value="NZ_BAAAZI010000012.1"/>
</dbReference>
<feature type="chain" id="PRO_5047284483" description="DUF4271 domain-containing protein" evidence="2">
    <location>
        <begin position="23"/>
        <end position="324"/>
    </location>
</feature>
<comment type="caution">
    <text evidence="3">The sequence shown here is derived from an EMBL/GenBank/DDBJ whole genome shotgun (WGS) entry which is preliminary data.</text>
</comment>
<keyword evidence="2" id="KW-0732">Signal</keyword>
<evidence type="ECO:0000313" key="4">
    <source>
        <dbReference type="Proteomes" id="UP001500101"/>
    </source>
</evidence>
<proteinExistence type="predicted"/>
<dbReference type="InterPro" id="IPR025367">
    <property type="entry name" value="DUF4271"/>
</dbReference>
<feature type="transmembrane region" description="Helical" evidence="1">
    <location>
        <begin position="265"/>
        <end position="286"/>
    </location>
</feature>
<feature type="transmembrane region" description="Helical" evidence="1">
    <location>
        <begin position="298"/>
        <end position="322"/>
    </location>
</feature>
<dbReference type="Pfam" id="PF14093">
    <property type="entry name" value="DUF4271"/>
    <property type="match status" value="1"/>
</dbReference>
<gene>
    <name evidence="3" type="ORF">GCM10022216_29790</name>
</gene>
<keyword evidence="1" id="KW-1133">Transmembrane helix</keyword>
<organism evidence="3 4">
    <name type="scientific">Sphingobacterium kyonggiense</name>
    <dbReference type="NCBI Taxonomy" id="714075"/>
    <lineage>
        <taxon>Bacteria</taxon>
        <taxon>Pseudomonadati</taxon>
        <taxon>Bacteroidota</taxon>
        <taxon>Sphingobacteriia</taxon>
        <taxon>Sphingobacteriales</taxon>
        <taxon>Sphingobacteriaceae</taxon>
        <taxon>Sphingobacterium</taxon>
    </lineage>
</organism>
<feature type="transmembrane region" description="Helical" evidence="1">
    <location>
        <begin position="209"/>
        <end position="229"/>
    </location>
</feature>
<feature type="transmembrane region" description="Helical" evidence="1">
    <location>
        <begin position="169"/>
        <end position="189"/>
    </location>
</feature>
<keyword evidence="4" id="KW-1185">Reference proteome</keyword>
<feature type="signal peptide" evidence="2">
    <location>
        <begin position="1"/>
        <end position="22"/>
    </location>
</feature>
<dbReference type="EMBL" id="BAAAZI010000012">
    <property type="protein sequence ID" value="GAA4145660.1"/>
    <property type="molecule type" value="Genomic_DNA"/>
</dbReference>
<sequence length="324" mass="37203">MKYTIALSVLLSFICWFSQALAQTNVPAVPIDSAQVVDSTAIRDSLAQVALFNSLDSDLKYSEIILSPNKNTNPAKGIIDKVWKAGKHNLLFGLEQNLDLNKEITVYQGGIKHHRPIWVVFVVAFLFLVLGILRIIFPVELKIIVDAYYKERLLQQVSKEDNLATSWPYIFLYIVFSFSLGLFVCVLVSSFTDRNYLTFENFLKNSGFVALLFIAKILLIRFVSFIFLLEKIVREYIAVLYLVYFNSMFFLMPFLLAVIFVPVAYFPAIAVTYMVLVFLLFGYRFIRTAFHLFGNFQFSIFYLILYLCSLELAPILILVRALSN</sequence>
<evidence type="ECO:0000256" key="2">
    <source>
        <dbReference type="SAM" id="SignalP"/>
    </source>
</evidence>
<protein>
    <recommendedName>
        <fullName evidence="5">DUF4271 domain-containing protein</fullName>
    </recommendedName>
</protein>
<evidence type="ECO:0008006" key="5">
    <source>
        <dbReference type="Google" id="ProtNLM"/>
    </source>
</evidence>
<dbReference type="Proteomes" id="UP001500101">
    <property type="component" value="Unassembled WGS sequence"/>
</dbReference>
<keyword evidence="1" id="KW-0472">Membrane</keyword>